<dbReference type="InterPro" id="IPR000182">
    <property type="entry name" value="GNAT_dom"/>
</dbReference>
<dbReference type="Pfam" id="PF00583">
    <property type="entry name" value="Acetyltransf_1"/>
    <property type="match status" value="1"/>
</dbReference>
<evidence type="ECO:0000313" key="2">
    <source>
        <dbReference type="EMBL" id="KXB60830.1"/>
    </source>
</evidence>
<gene>
    <name evidence="2" type="ORF">HMPREF1866_00280</name>
</gene>
<dbReference type="PANTHER" id="PTHR43415">
    <property type="entry name" value="SPERMIDINE N(1)-ACETYLTRANSFERASE"/>
    <property type="match status" value="1"/>
</dbReference>
<dbReference type="PANTHER" id="PTHR43415:SF3">
    <property type="entry name" value="GNAT-FAMILY ACETYLTRANSFERASE"/>
    <property type="match status" value="1"/>
</dbReference>
<dbReference type="CDD" id="cd04301">
    <property type="entry name" value="NAT_SF"/>
    <property type="match status" value="1"/>
</dbReference>
<protein>
    <submittedName>
        <fullName evidence="2">Acetyltransferase, GNAT family</fullName>
    </submittedName>
</protein>
<evidence type="ECO:0000259" key="1">
    <source>
        <dbReference type="PROSITE" id="PS51186"/>
    </source>
</evidence>
<dbReference type="PROSITE" id="PS51186">
    <property type="entry name" value="GNAT"/>
    <property type="match status" value="1"/>
</dbReference>
<dbReference type="SUPFAM" id="SSF55729">
    <property type="entry name" value="Acyl-CoA N-acyltransferases (Nat)"/>
    <property type="match status" value="1"/>
</dbReference>
<accession>A0A133ZZG9</accession>
<dbReference type="Gene3D" id="3.40.630.30">
    <property type="match status" value="1"/>
</dbReference>
<keyword evidence="3" id="KW-1185">Reference proteome</keyword>
<name>A0A133ZZG9_9FIRM</name>
<dbReference type="PATRIC" id="fig|467210.3.peg.276"/>
<evidence type="ECO:0000313" key="3">
    <source>
        <dbReference type="Proteomes" id="UP000070394"/>
    </source>
</evidence>
<dbReference type="InterPro" id="IPR016181">
    <property type="entry name" value="Acyl_CoA_acyltransferase"/>
</dbReference>
<dbReference type="GO" id="GO:0016747">
    <property type="term" value="F:acyltransferase activity, transferring groups other than amino-acyl groups"/>
    <property type="evidence" value="ECO:0007669"/>
    <property type="project" value="InterPro"/>
</dbReference>
<dbReference type="Proteomes" id="UP000070394">
    <property type="component" value="Unassembled WGS sequence"/>
</dbReference>
<keyword evidence="2" id="KW-0808">Transferase</keyword>
<reference evidence="3" key="1">
    <citation type="submission" date="2016-01" db="EMBL/GenBank/DDBJ databases">
        <authorList>
            <person name="Mitreva M."/>
            <person name="Pepin K.H."/>
            <person name="Mihindukulasuriya K.A."/>
            <person name="Fulton R."/>
            <person name="Fronick C."/>
            <person name="O'Laughlin M."/>
            <person name="Miner T."/>
            <person name="Herter B."/>
            <person name="Rosa B.A."/>
            <person name="Cordes M."/>
            <person name="Tomlinson C."/>
            <person name="Wollam A."/>
            <person name="Palsikar V.B."/>
            <person name="Mardis E.R."/>
            <person name="Wilson R.K."/>
        </authorList>
    </citation>
    <scope>NUCLEOTIDE SEQUENCE [LARGE SCALE GENOMIC DNA]</scope>
    <source>
        <strain evidence="3">DNF00896</strain>
    </source>
</reference>
<dbReference type="EMBL" id="LSDA01000010">
    <property type="protein sequence ID" value="KXB60830.1"/>
    <property type="molecule type" value="Genomic_DNA"/>
</dbReference>
<comment type="caution">
    <text evidence="2">The sequence shown here is derived from an EMBL/GenBank/DDBJ whole genome shotgun (WGS) entry which is preliminary data.</text>
</comment>
<organism evidence="2 3">
    <name type="scientific">Lachnoanaerobaculum saburreum</name>
    <dbReference type="NCBI Taxonomy" id="467210"/>
    <lineage>
        <taxon>Bacteria</taxon>
        <taxon>Bacillati</taxon>
        <taxon>Bacillota</taxon>
        <taxon>Clostridia</taxon>
        <taxon>Lachnospirales</taxon>
        <taxon>Lachnospiraceae</taxon>
        <taxon>Lachnoanaerobaculum</taxon>
    </lineage>
</organism>
<dbReference type="STRING" id="467210.HMPREF1866_00280"/>
<dbReference type="AlphaFoldDB" id="A0A133ZZG9"/>
<proteinExistence type="predicted"/>
<sequence>MFRGDDELKYYKKIRLANNMLCIIRNATMDDAKSVLENTKIIREETDFLLSYPDEINFSIEEKEEFLKNKENSSCEIQICSVVNDRIVGLAGISAVGSKDKVKHRAEFGISIEKAYYGKGIGTALTQACIDCAKTAGYRQLELEVVAENKNAIALYKKFGFTETGRNPRGFCSRYTGWQELISMLLELD</sequence>
<feature type="domain" description="N-acetyltransferase" evidence="1">
    <location>
        <begin position="22"/>
        <end position="189"/>
    </location>
</feature>